<comment type="caution">
    <text evidence="2">The sequence shown here is derived from an EMBL/GenBank/DDBJ whole genome shotgun (WGS) entry which is preliminary data.</text>
</comment>
<evidence type="ECO:0000256" key="1">
    <source>
        <dbReference type="SAM" id="Phobius"/>
    </source>
</evidence>
<keyword evidence="1" id="KW-0472">Membrane</keyword>
<dbReference type="EMBL" id="BNAO01000002">
    <property type="protein sequence ID" value="GHG63460.1"/>
    <property type="molecule type" value="Genomic_DNA"/>
</dbReference>
<gene>
    <name evidence="2" type="ORF">GCM10010919_09170</name>
</gene>
<keyword evidence="1" id="KW-1133">Transmembrane helix</keyword>
<sequence>MAGIDFSRYSVEELRQAQESIDAEQYPENYARLMAELAKPERQQQEQAELRAQEIKSHDVKMVLGRTFLVITGIGTFFMAFSFHSDGVITGKYGRVIVRLADNPVGFYFGLVVTGIGGLSMLYAGLTGKGLKKNSNSQNL</sequence>
<organism evidence="2 3">
    <name type="scientific">Alishewanella longhuensis</name>
    <dbReference type="NCBI Taxonomy" id="1091037"/>
    <lineage>
        <taxon>Bacteria</taxon>
        <taxon>Pseudomonadati</taxon>
        <taxon>Pseudomonadota</taxon>
        <taxon>Gammaproteobacteria</taxon>
        <taxon>Alteromonadales</taxon>
        <taxon>Alteromonadaceae</taxon>
        <taxon>Alishewanella</taxon>
    </lineage>
</organism>
<evidence type="ECO:0000313" key="3">
    <source>
        <dbReference type="Proteomes" id="UP000659697"/>
    </source>
</evidence>
<dbReference type="Proteomes" id="UP000659697">
    <property type="component" value="Unassembled WGS sequence"/>
</dbReference>
<protein>
    <submittedName>
        <fullName evidence="2">Uncharacterized protein</fullName>
    </submittedName>
</protein>
<proteinExistence type="predicted"/>
<reference evidence="3" key="1">
    <citation type="journal article" date="2019" name="Int. J. Syst. Evol. Microbiol.">
        <title>The Global Catalogue of Microorganisms (GCM) 10K type strain sequencing project: providing services to taxonomists for standard genome sequencing and annotation.</title>
        <authorList>
            <consortium name="The Broad Institute Genomics Platform"/>
            <consortium name="The Broad Institute Genome Sequencing Center for Infectious Disease"/>
            <person name="Wu L."/>
            <person name="Ma J."/>
        </authorList>
    </citation>
    <scope>NUCLEOTIDE SEQUENCE [LARGE SCALE GENOMIC DNA]</scope>
    <source>
        <strain evidence="3">CGMCC 1.7003</strain>
    </source>
</reference>
<feature type="transmembrane region" description="Helical" evidence="1">
    <location>
        <begin position="105"/>
        <end position="126"/>
    </location>
</feature>
<name>A0ABQ3KVC3_9ALTE</name>
<accession>A0ABQ3KVC3</accession>
<keyword evidence="1" id="KW-0812">Transmembrane</keyword>
<keyword evidence="3" id="KW-1185">Reference proteome</keyword>
<evidence type="ECO:0000313" key="2">
    <source>
        <dbReference type="EMBL" id="GHG63460.1"/>
    </source>
</evidence>
<dbReference type="RefSeq" id="WP_189430712.1">
    <property type="nucleotide sequence ID" value="NZ_BNAO01000002.1"/>
</dbReference>
<feature type="transmembrane region" description="Helical" evidence="1">
    <location>
        <begin position="63"/>
        <end position="85"/>
    </location>
</feature>